<sequence length="180" mass="20475">MKHAGLTDGAVAHRDALYEPGRTHLLRLSPPPLRKQSFLPPIPFPARSVSPTRRGFNGYTSESPKRKPHVCQPTRKPPWMPKEQEEESPNPSPGRRRCTKRIAFRSPSLPLFPFSFLRLGEETKERNGGREKEREEAHLGLWGRTVRPGNGAMEAVVEKKRFRSAINNVCVLGVREFTLF</sequence>
<dbReference type="EMBL" id="KV875458">
    <property type="protein sequence ID" value="RZR70757.1"/>
    <property type="molecule type" value="Genomic_DNA"/>
</dbReference>
<evidence type="ECO:0000256" key="1">
    <source>
        <dbReference type="SAM" id="MobiDB-lite"/>
    </source>
</evidence>
<protein>
    <submittedName>
        <fullName evidence="2">Uncharacterized protein</fullName>
    </submittedName>
</protein>
<feature type="region of interest" description="Disordered" evidence="1">
    <location>
        <begin position="27"/>
        <end position="97"/>
    </location>
</feature>
<name>A0A445M946_ENSVE</name>
<reference evidence="2" key="1">
    <citation type="journal article" date="2018" name="Data Brief">
        <title>Genome sequence data from 17 accessions of Ensete ventricosum, a staple food crop for millions in Ethiopia.</title>
        <authorList>
            <person name="Yemataw Z."/>
            <person name="Muzemil S."/>
            <person name="Ambachew D."/>
            <person name="Tripathi L."/>
            <person name="Tesfaye K."/>
            <person name="Chala A."/>
            <person name="Farbos A."/>
            <person name="O'Neill P."/>
            <person name="Moore K."/>
            <person name="Grant M."/>
            <person name="Studholme D.J."/>
        </authorList>
    </citation>
    <scope>NUCLEOTIDE SEQUENCE [LARGE SCALE GENOMIC DNA]</scope>
    <source>
        <tissue evidence="2">Leaf</tissue>
    </source>
</reference>
<accession>A0A445M946</accession>
<proteinExistence type="predicted"/>
<dbReference type="Proteomes" id="UP000290560">
    <property type="component" value="Unassembled WGS sequence"/>
</dbReference>
<dbReference type="AlphaFoldDB" id="A0A445M946"/>
<organism evidence="2">
    <name type="scientific">Ensete ventricosum</name>
    <name type="common">Abyssinian banana</name>
    <name type="synonym">Musa ensete</name>
    <dbReference type="NCBI Taxonomy" id="4639"/>
    <lineage>
        <taxon>Eukaryota</taxon>
        <taxon>Viridiplantae</taxon>
        <taxon>Streptophyta</taxon>
        <taxon>Embryophyta</taxon>
        <taxon>Tracheophyta</taxon>
        <taxon>Spermatophyta</taxon>
        <taxon>Magnoliopsida</taxon>
        <taxon>Liliopsida</taxon>
        <taxon>Zingiberales</taxon>
        <taxon>Musaceae</taxon>
        <taxon>Ensete</taxon>
    </lineage>
</organism>
<evidence type="ECO:0000313" key="2">
    <source>
        <dbReference type="EMBL" id="RZR70757.1"/>
    </source>
</evidence>
<gene>
    <name evidence="2" type="ORF">BHM03_00001285</name>
</gene>